<dbReference type="EMBL" id="CAMXCT030000102">
    <property type="protein sequence ID" value="CAL4761155.1"/>
    <property type="molecule type" value="Genomic_DNA"/>
</dbReference>
<feature type="compositionally biased region" description="Basic residues" evidence="1">
    <location>
        <begin position="26"/>
        <end position="36"/>
    </location>
</feature>
<accession>A0A9P1BI11</accession>
<proteinExistence type="predicted"/>
<dbReference type="EMBL" id="CAMXCT020000102">
    <property type="protein sequence ID" value="CAL1127218.1"/>
    <property type="molecule type" value="Genomic_DNA"/>
</dbReference>
<protein>
    <submittedName>
        <fullName evidence="4">Nonsense-mediated mRNA decay factor SMG9</fullName>
    </submittedName>
</protein>
<feature type="region of interest" description="Disordered" evidence="1">
    <location>
        <begin position="1"/>
        <end position="40"/>
    </location>
</feature>
<dbReference type="PANTHER" id="PTHR14270:SF0">
    <property type="entry name" value="NONSENSE-MEDIATED MRNA DECAY FACTOR SMG9"/>
    <property type="match status" value="1"/>
</dbReference>
<evidence type="ECO:0000313" key="4">
    <source>
        <dbReference type="EMBL" id="CAL4761155.1"/>
    </source>
</evidence>
<dbReference type="EMBL" id="CAMXCT010000102">
    <property type="protein sequence ID" value="CAI3973843.1"/>
    <property type="molecule type" value="Genomic_DNA"/>
</dbReference>
<comment type="caution">
    <text evidence="2">The sequence shown here is derived from an EMBL/GenBank/DDBJ whole genome shotgun (WGS) entry which is preliminary data.</text>
</comment>
<sequence length="353" mass="39516">MDAAAKGSVGNRKRRPVGPAKERGRGMARKRRRNHRGPSAGVDSWMKTCDFVVIRWIPCCWRASVISWSLPVLARRKWGAPRYSQRCCHPSFTRTARPPAIHHQVPLGIHSAETFLEGGPSYSGVDLCVTMDRLVLLDAPALFESLPAHPLGDPKSELYLTIFLASICHCILVVTDTAVDPELWSFLRLLATLKSKVPDLGSWLRSKQAFDGEDTNANANTKETVQSLPRLLVVFNNVEETEETEELEDFLKHSEWKAAPWIRCARAPHLPGQSAREMLCSKEAATLGKSLRQQLAEGVPGGFGGLPLTEKQWLHHVLDYWEFIHKRSDVQSYFDLLSSGRLKSFDSPDPKSS</sequence>
<reference evidence="3" key="2">
    <citation type="submission" date="2024-04" db="EMBL/GenBank/DDBJ databases">
        <authorList>
            <person name="Chen Y."/>
            <person name="Shah S."/>
            <person name="Dougan E. K."/>
            <person name="Thang M."/>
            <person name="Chan C."/>
        </authorList>
    </citation>
    <scope>NUCLEOTIDE SEQUENCE [LARGE SCALE GENOMIC DNA]</scope>
</reference>
<dbReference type="OrthoDB" id="441394at2759"/>
<dbReference type="Proteomes" id="UP001152797">
    <property type="component" value="Unassembled WGS sequence"/>
</dbReference>
<evidence type="ECO:0000313" key="5">
    <source>
        <dbReference type="Proteomes" id="UP001152797"/>
    </source>
</evidence>
<dbReference type="GO" id="GO:0000184">
    <property type="term" value="P:nuclear-transcribed mRNA catabolic process, nonsense-mediated decay"/>
    <property type="evidence" value="ECO:0007669"/>
    <property type="project" value="InterPro"/>
</dbReference>
<reference evidence="2" key="1">
    <citation type="submission" date="2022-10" db="EMBL/GenBank/DDBJ databases">
        <authorList>
            <person name="Chen Y."/>
            <person name="Dougan E. K."/>
            <person name="Chan C."/>
            <person name="Rhodes N."/>
            <person name="Thang M."/>
        </authorList>
    </citation>
    <scope>NUCLEOTIDE SEQUENCE</scope>
</reference>
<evidence type="ECO:0000256" key="1">
    <source>
        <dbReference type="SAM" id="MobiDB-lite"/>
    </source>
</evidence>
<organism evidence="2">
    <name type="scientific">Cladocopium goreaui</name>
    <dbReference type="NCBI Taxonomy" id="2562237"/>
    <lineage>
        <taxon>Eukaryota</taxon>
        <taxon>Sar</taxon>
        <taxon>Alveolata</taxon>
        <taxon>Dinophyceae</taxon>
        <taxon>Suessiales</taxon>
        <taxon>Symbiodiniaceae</taxon>
        <taxon>Cladocopium</taxon>
    </lineage>
</organism>
<gene>
    <name evidence="2" type="ORF">C1SCF055_LOCUS2293</name>
</gene>
<dbReference type="PANTHER" id="PTHR14270">
    <property type="entry name" value="NONSENSE-MEDIATED MRNA DECAY FACTOR SMG9"/>
    <property type="match status" value="1"/>
</dbReference>
<dbReference type="InterPro" id="IPR039177">
    <property type="entry name" value="SMG9"/>
</dbReference>
<name>A0A9P1BI11_9DINO</name>
<evidence type="ECO:0000313" key="3">
    <source>
        <dbReference type="EMBL" id="CAL1127218.1"/>
    </source>
</evidence>
<keyword evidence="5" id="KW-1185">Reference proteome</keyword>
<evidence type="ECO:0000313" key="2">
    <source>
        <dbReference type="EMBL" id="CAI3973843.1"/>
    </source>
</evidence>
<dbReference type="AlphaFoldDB" id="A0A9P1BI11"/>